<reference evidence="1" key="2">
    <citation type="submission" date="2016-06" db="EMBL/GenBank/DDBJ databases">
        <title>The genome of a short-lived fish provides insights into sex chromosome evolution and the genetic control of aging.</title>
        <authorList>
            <person name="Reichwald K."/>
            <person name="Felder M."/>
            <person name="Petzold A."/>
            <person name="Koch P."/>
            <person name="Groth M."/>
            <person name="Platzer M."/>
        </authorList>
    </citation>
    <scope>NUCLEOTIDE SEQUENCE</scope>
    <source>
        <tissue evidence="1">Brain</tissue>
    </source>
</reference>
<dbReference type="EMBL" id="HADZ01015397">
    <property type="protein sequence ID" value="SBP79338.1"/>
    <property type="molecule type" value="Transcribed_RNA"/>
</dbReference>
<name>A0A1A8CJV7_NOTKA</name>
<feature type="non-terminal residue" evidence="1">
    <location>
        <position position="44"/>
    </location>
</feature>
<gene>
    <name evidence="1" type="primary">Nfu_g_1_024693</name>
</gene>
<accession>A0A1A8CJV7</accession>
<feature type="non-terminal residue" evidence="1">
    <location>
        <position position="1"/>
    </location>
</feature>
<organism evidence="1">
    <name type="scientific">Nothobranchius kadleci</name>
    <name type="common">African annual killifish</name>
    <dbReference type="NCBI Taxonomy" id="1051664"/>
    <lineage>
        <taxon>Eukaryota</taxon>
        <taxon>Metazoa</taxon>
        <taxon>Chordata</taxon>
        <taxon>Craniata</taxon>
        <taxon>Vertebrata</taxon>
        <taxon>Euteleostomi</taxon>
        <taxon>Actinopterygii</taxon>
        <taxon>Neopterygii</taxon>
        <taxon>Teleostei</taxon>
        <taxon>Neoteleostei</taxon>
        <taxon>Acanthomorphata</taxon>
        <taxon>Ovalentaria</taxon>
        <taxon>Atherinomorphae</taxon>
        <taxon>Cyprinodontiformes</taxon>
        <taxon>Nothobranchiidae</taxon>
        <taxon>Nothobranchius</taxon>
    </lineage>
</organism>
<evidence type="ECO:0000313" key="1">
    <source>
        <dbReference type="EMBL" id="SBP79338.1"/>
    </source>
</evidence>
<reference evidence="1" key="1">
    <citation type="submission" date="2016-05" db="EMBL/GenBank/DDBJ databases">
        <authorList>
            <person name="Lavstsen T."/>
            <person name="Jespersen J.S."/>
        </authorList>
    </citation>
    <scope>NUCLEOTIDE SEQUENCE</scope>
    <source>
        <tissue evidence="1">Brain</tissue>
    </source>
</reference>
<proteinExistence type="predicted"/>
<dbReference type="AlphaFoldDB" id="A0A1A8CJV7"/>
<protein>
    <submittedName>
        <fullName evidence="1">Uncharacterized protein</fullName>
    </submittedName>
</protein>
<sequence length="44" mass="4566">GTVLGSSVFHQGSVPDPGVRGCFGWDARGRPLRGGTVMSQGEYS</sequence>